<evidence type="ECO:0000313" key="2">
    <source>
        <dbReference type="EMBL" id="NBG88794.1"/>
    </source>
</evidence>
<accession>A0AA43XM62</accession>
<dbReference type="Gene3D" id="3.30.700.10">
    <property type="entry name" value="Glycoprotein, Type 4 Pilin"/>
    <property type="match status" value="1"/>
</dbReference>
<protein>
    <submittedName>
        <fullName evidence="2">Type II secretion system protein</fullName>
    </submittedName>
</protein>
<keyword evidence="1" id="KW-1133">Transmembrane helix</keyword>
<keyword evidence="1" id="KW-0812">Transmembrane</keyword>
<keyword evidence="3" id="KW-1185">Reference proteome</keyword>
<dbReference type="InterPro" id="IPR045584">
    <property type="entry name" value="Pilin-like"/>
</dbReference>
<dbReference type="PROSITE" id="PS00409">
    <property type="entry name" value="PROKAR_NTER_METHYL"/>
    <property type="match status" value="1"/>
</dbReference>
<reference evidence="2 3" key="1">
    <citation type="submission" date="2019-04" db="EMBL/GenBank/DDBJ databases">
        <title>Isachenkonia alkalipeptolytica gen. nov. sp. nov. a new anaerobic, alkiliphilic organothrophic bacterium capable to reduce synthesized ferrihydrite isolated from a soda lake.</title>
        <authorList>
            <person name="Toshchakov S.V."/>
            <person name="Zavarzina D.G."/>
            <person name="Zhilina T.N."/>
            <person name="Kostrikina N.A."/>
            <person name="Kublanov I.V."/>
        </authorList>
    </citation>
    <scope>NUCLEOTIDE SEQUENCE [LARGE SCALE GENOMIC DNA]</scope>
    <source>
        <strain evidence="2 3">Z-1701</strain>
    </source>
</reference>
<dbReference type="Pfam" id="PF07963">
    <property type="entry name" value="N_methyl"/>
    <property type="match status" value="1"/>
</dbReference>
<sequence length="123" mass="13806">MGNNKGFTLIELITVMAILTILMGIAVPRTYHIRENAALNVDINNGKLIKNNIDIYYSIYEKWPQSSEDIFGPGRYLSDPPIVQSRNGVFLIDNKGRVQVISGNEVYWCSSGTTTRITVNILK</sequence>
<feature type="transmembrane region" description="Helical" evidence="1">
    <location>
        <begin position="6"/>
        <end position="27"/>
    </location>
</feature>
<gene>
    <name evidence="2" type="ORF">ISALK_09795</name>
</gene>
<dbReference type="RefSeq" id="WP_160721770.1">
    <property type="nucleotide sequence ID" value="NZ_SUMG01000011.1"/>
</dbReference>
<dbReference type="EMBL" id="SUMG01000011">
    <property type="protein sequence ID" value="NBG88794.1"/>
    <property type="molecule type" value="Genomic_DNA"/>
</dbReference>
<dbReference type="AlphaFoldDB" id="A0AA43XM62"/>
<evidence type="ECO:0000313" key="3">
    <source>
        <dbReference type="Proteomes" id="UP000449710"/>
    </source>
</evidence>
<keyword evidence="1" id="KW-0472">Membrane</keyword>
<dbReference type="InterPro" id="IPR012902">
    <property type="entry name" value="N_methyl_site"/>
</dbReference>
<organism evidence="2 3">
    <name type="scientific">Isachenkonia alkalipeptolytica</name>
    <dbReference type="NCBI Taxonomy" id="2565777"/>
    <lineage>
        <taxon>Bacteria</taxon>
        <taxon>Bacillati</taxon>
        <taxon>Bacillota</taxon>
        <taxon>Clostridia</taxon>
        <taxon>Eubacteriales</taxon>
        <taxon>Clostridiaceae</taxon>
        <taxon>Isachenkonia</taxon>
    </lineage>
</organism>
<dbReference type="Proteomes" id="UP000449710">
    <property type="component" value="Unassembled WGS sequence"/>
</dbReference>
<dbReference type="SUPFAM" id="SSF54523">
    <property type="entry name" value="Pili subunits"/>
    <property type="match status" value="1"/>
</dbReference>
<proteinExistence type="predicted"/>
<comment type="caution">
    <text evidence="2">The sequence shown here is derived from an EMBL/GenBank/DDBJ whole genome shotgun (WGS) entry which is preliminary data.</text>
</comment>
<dbReference type="NCBIfam" id="TIGR02532">
    <property type="entry name" value="IV_pilin_GFxxxE"/>
    <property type="match status" value="1"/>
</dbReference>
<name>A0AA43XM62_9CLOT</name>
<evidence type="ECO:0000256" key="1">
    <source>
        <dbReference type="SAM" id="Phobius"/>
    </source>
</evidence>